<sequence>MQPRPTPTVTQRIIGEVVFLAGLLALVEVLVRGFDVNRLLGLVTACVVGYGLRGLIAVFRRWRRKELPAD</sequence>
<evidence type="ECO:0000256" key="1">
    <source>
        <dbReference type="SAM" id="Phobius"/>
    </source>
</evidence>
<keyword evidence="1" id="KW-0472">Membrane</keyword>
<keyword evidence="1" id="KW-0812">Transmembrane</keyword>
<accession>A0ABP9F641</accession>
<name>A0ABP9F641_9ACTN</name>
<organism evidence="2 3">
    <name type="scientific">Tessaracoccus lubricantis</name>
    <dbReference type="NCBI Taxonomy" id="545543"/>
    <lineage>
        <taxon>Bacteria</taxon>
        <taxon>Bacillati</taxon>
        <taxon>Actinomycetota</taxon>
        <taxon>Actinomycetes</taxon>
        <taxon>Propionibacteriales</taxon>
        <taxon>Propionibacteriaceae</taxon>
        <taxon>Tessaracoccus</taxon>
    </lineage>
</organism>
<keyword evidence="3" id="KW-1185">Reference proteome</keyword>
<protein>
    <submittedName>
        <fullName evidence="2">Uncharacterized protein</fullName>
    </submittedName>
</protein>
<keyword evidence="1" id="KW-1133">Transmembrane helix</keyword>
<reference evidence="3" key="1">
    <citation type="journal article" date="2019" name="Int. J. Syst. Evol. Microbiol.">
        <title>The Global Catalogue of Microorganisms (GCM) 10K type strain sequencing project: providing services to taxonomists for standard genome sequencing and annotation.</title>
        <authorList>
            <consortium name="The Broad Institute Genomics Platform"/>
            <consortium name="The Broad Institute Genome Sequencing Center for Infectious Disease"/>
            <person name="Wu L."/>
            <person name="Ma J."/>
        </authorList>
    </citation>
    <scope>NUCLEOTIDE SEQUENCE [LARGE SCALE GENOMIC DNA]</scope>
    <source>
        <strain evidence="3">JCM 19125</strain>
    </source>
</reference>
<feature type="transmembrane region" description="Helical" evidence="1">
    <location>
        <begin position="12"/>
        <end position="33"/>
    </location>
</feature>
<evidence type="ECO:0000313" key="3">
    <source>
        <dbReference type="Proteomes" id="UP001501521"/>
    </source>
</evidence>
<gene>
    <name evidence="2" type="ORF">GCM10025789_09950</name>
</gene>
<dbReference type="Proteomes" id="UP001501521">
    <property type="component" value="Unassembled WGS sequence"/>
</dbReference>
<proteinExistence type="predicted"/>
<dbReference type="RefSeq" id="WP_345579879.1">
    <property type="nucleotide sequence ID" value="NZ_BAABLV010000017.1"/>
</dbReference>
<comment type="caution">
    <text evidence="2">The sequence shown here is derived from an EMBL/GenBank/DDBJ whole genome shotgun (WGS) entry which is preliminary data.</text>
</comment>
<evidence type="ECO:0000313" key="2">
    <source>
        <dbReference type="EMBL" id="GAA4894654.1"/>
    </source>
</evidence>
<feature type="transmembrane region" description="Helical" evidence="1">
    <location>
        <begin position="39"/>
        <end position="59"/>
    </location>
</feature>
<dbReference type="EMBL" id="BAABLV010000017">
    <property type="protein sequence ID" value="GAA4894654.1"/>
    <property type="molecule type" value="Genomic_DNA"/>
</dbReference>